<evidence type="ECO:0000256" key="2">
    <source>
        <dbReference type="ARBA" id="ARBA00009773"/>
    </source>
</evidence>
<dbReference type="RefSeq" id="WP_264775650.1">
    <property type="nucleotide sequence ID" value="NZ_AP026560.1"/>
</dbReference>
<keyword evidence="3" id="KW-0813">Transport</keyword>
<reference evidence="9" key="1">
    <citation type="submission" date="2022-07" db="EMBL/GenBank/DDBJ databases">
        <title>Complete Genome Sequence of the Radioresistant Bacterium Deinococcus aetherius ST0316, Isolated from the Air Dust collected in Lower Stratosphere above Japan.</title>
        <authorList>
            <person name="Satoh K."/>
            <person name="Hagiwara K."/>
            <person name="Katsumata K."/>
            <person name="Kubo A."/>
            <person name="Yokobori S."/>
            <person name="Yamagishi A."/>
            <person name="Oono Y."/>
            <person name="Narumi I."/>
        </authorList>
    </citation>
    <scope>NUCLEOTIDE SEQUENCE</scope>
    <source>
        <strain evidence="9">ST0316</strain>
    </source>
</reference>
<dbReference type="EMBL" id="AP026560">
    <property type="protein sequence ID" value="BDP42979.1"/>
    <property type="molecule type" value="Genomic_DNA"/>
</dbReference>
<evidence type="ECO:0000313" key="10">
    <source>
        <dbReference type="Proteomes" id="UP001064971"/>
    </source>
</evidence>
<feature type="transmembrane region" description="Helical" evidence="8">
    <location>
        <begin position="42"/>
        <end position="62"/>
    </location>
</feature>
<feature type="transmembrane region" description="Helical" evidence="8">
    <location>
        <begin position="226"/>
        <end position="243"/>
    </location>
</feature>
<organism evidence="9 10">
    <name type="scientific">Deinococcus aetherius</name>
    <dbReference type="NCBI Taxonomy" id="200252"/>
    <lineage>
        <taxon>Bacteria</taxon>
        <taxon>Thermotogati</taxon>
        <taxon>Deinococcota</taxon>
        <taxon>Deinococci</taxon>
        <taxon>Deinococcales</taxon>
        <taxon>Deinococcaceae</taxon>
        <taxon>Deinococcus</taxon>
    </lineage>
</organism>
<proteinExistence type="inferred from homology"/>
<dbReference type="PANTHER" id="PTHR21716">
    <property type="entry name" value="TRANSMEMBRANE PROTEIN"/>
    <property type="match status" value="1"/>
</dbReference>
<sequence>MNPNRTVPQLLADLWTRPLARLLCYLGLLVLAFLLVGRLSGVLVTVAVAYGLAYLVNPALVWLEKRGLARGWGVLLLTLVLFAVVTLLFWRLAAQMTSFIFSLPALADRVTALLERALEKPNPDPGIDLLQYQLAQYVQSRAQELARDVGPLFDRLLSSSPSVLAGWLNWLGRAGLLLTLTLYFALDYRRVSRGLLSVFPRDWQPAVGRLSEDVSESFGRAIRGNLLVGLSVGALAGLGLLLLNVPTPLVLGVFTAAMWLVPYVGILIAVVPALLQAIPLGTTAVVLVVVLYFVLNQVGGNLLSPLIMGRTIQIPPSALMVAVLIGLAVGGALGAFLASPVALLVYRWGTRYWLHSRAYQGGKGRGELGKEEGVGQVDERVQDPVR</sequence>
<name>A0ABN6RJE9_9DEIO</name>
<evidence type="ECO:0000313" key="9">
    <source>
        <dbReference type="EMBL" id="BDP42979.1"/>
    </source>
</evidence>
<keyword evidence="6 8" id="KW-1133">Transmembrane helix</keyword>
<dbReference type="Pfam" id="PF01594">
    <property type="entry name" value="AI-2E_transport"/>
    <property type="match status" value="1"/>
</dbReference>
<dbReference type="InterPro" id="IPR002549">
    <property type="entry name" value="AI-2E-like"/>
</dbReference>
<evidence type="ECO:0000256" key="4">
    <source>
        <dbReference type="ARBA" id="ARBA00022475"/>
    </source>
</evidence>
<keyword evidence="4" id="KW-1003">Cell membrane</keyword>
<protein>
    <submittedName>
        <fullName evidence="9">AI-2E family transporter</fullName>
    </submittedName>
</protein>
<keyword evidence="5 8" id="KW-0812">Transmembrane</keyword>
<feature type="transmembrane region" description="Helical" evidence="8">
    <location>
        <begin position="249"/>
        <end position="271"/>
    </location>
</feature>
<evidence type="ECO:0000256" key="6">
    <source>
        <dbReference type="ARBA" id="ARBA00022989"/>
    </source>
</evidence>
<comment type="subcellular location">
    <subcellularLocation>
        <location evidence="1">Cell membrane</location>
        <topology evidence="1">Multi-pass membrane protein</topology>
    </subcellularLocation>
</comment>
<evidence type="ECO:0000256" key="1">
    <source>
        <dbReference type="ARBA" id="ARBA00004651"/>
    </source>
</evidence>
<comment type="similarity">
    <text evidence="2">Belongs to the autoinducer-2 exporter (AI-2E) (TC 2.A.86) family.</text>
</comment>
<evidence type="ECO:0000256" key="3">
    <source>
        <dbReference type="ARBA" id="ARBA00022448"/>
    </source>
</evidence>
<feature type="transmembrane region" description="Helical" evidence="8">
    <location>
        <begin position="167"/>
        <end position="186"/>
    </location>
</feature>
<feature type="transmembrane region" description="Helical" evidence="8">
    <location>
        <begin position="19"/>
        <end position="36"/>
    </location>
</feature>
<dbReference type="Proteomes" id="UP001064971">
    <property type="component" value="Chromosome"/>
</dbReference>
<accession>A0ABN6RJE9</accession>
<gene>
    <name evidence="9" type="ORF">DAETH_29480</name>
</gene>
<keyword evidence="7 8" id="KW-0472">Membrane</keyword>
<keyword evidence="10" id="KW-1185">Reference proteome</keyword>
<evidence type="ECO:0000256" key="8">
    <source>
        <dbReference type="SAM" id="Phobius"/>
    </source>
</evidence>
<dbReference type="PANTHER" id="PTHR21716:SF53">
    <property type="entry name" value="PERMEASE PERM-RELATED"/>
    <property type="match status" value="1"/>
</dbReference>
<evidence type="ECO:0000256" key="5">
    <source>
        <dbReference type="ARBA" id="ARBA00022692"/>
    </source>
</evidence>
<evidence type="ECO:0000256" key="7">
    <source>
        <dbReference type="ARBA" id="ARBA00023136"/>
    </source>
</evidence>
<feature type="transmembrane region" description="Helical" evidence="8">
    <location>
        <begin position="278"/>
        <end position="298"/>
    </location>
</feature>
<feature type="transmembrane region" description="Helical" evidence="8">
    <location>
        <begin position="318"/>
        <end position="346"/>
    </location>
</feature>
<feature type="transmembrane region" description="Helical" evidence="8">
    <location>
        <begin position="74"/>
        <end position="93"/>
    </location>
</feature>